<sequence>MTTGPAVNTDTRMIAAGLAANVAVALPPVITATGRAAQISHAIVPAGGWGPFALLPHTDYIDDPDRRPGCGFVGGRMPSIAPLLVPDAIPAQANVAVSLRSLPDSADAILRDLRIRSGLWSAPGALFARAAWTDTFVATFLDRLRENGSAAELIVAHAQAMLAVRKMWLAVEWDVGVSVGIPLTIASGAAAVGRALIDVIALIDRLATPEREGVSRPTHREAALAALLTALGHYLRHVSASDTDETPAIVRRKLSCAIDKARAILDAIGVFSVSDDPERKRWERLTAMLDIGELHEHAGGAAAKLDRLSRQLEQLRCADLGHRLERSGWRPHIRRSLLRLASSDRQRRQALLTRIRCDLIFTLAATRRLDRLYRLFPWLAAPHGAFPGCAGGALGALASLYESGRGIEIGLDMKRRLADASQRPGSVVRMTARKTKAVYSNPRHIVLAAGRNYAAGAALVGQVTSHVMVRAGLEGRTFGCLSLDATRYGDLGYNDAAALKVGRIRDAVVTIQQAQPAFAVAARDDDLIRHMGLTLVRHFGAMVHSIWPTSYQRSDFTIHRTLVHTGRRPRKGKDCHPDTDGPWNRFSKHRIHHELVRSMLRHVDGGDDDTLRDAILDIETPPADDGEYARAARLRGDASRKAGAWDEHDEGQGAARRAAEESTNIAERGAFLRDLADDARRWRTRDLGEQRLAPQDDLLEDILLGRANLAQLAPVSDLFIPILWFAPLIDRDRLAWIARGMPGQPAGGDDDASAARLKSWIAAVRCWSWAPFASSIVRGRDDVIACHLFTGVSPVTADLAHVR</sequence>
<dbReference type="AlphaFoldDB" id="A0A2W4ZFE3"/>
<protein>
    <submittedName>
        <fullName evidence="2">Uncharacterized protein</fullName>
    </submittedName>
</protein>
<comment type="caution">
    <text evidence="2">The sequence shown here is derived from an EMBL/GenBank/DDBJ whole genome shotgun (WGS) entry which is preliminary data.</text>
</comment>
<proteinExistence type="predicted"/>
<accession>A0A2W4ZFE3</accession>
<evidence type="ECO:0000313" key="3">
    <source>
        <dbReference type="Proteomes" id="UP000248614"/>
    </source>
</evidence>
<dbReference type="EMBL" id="QFNF01000001">
    <property type="protein sequence ID" value="PZO81010.1"/>
    <property type="molecule type" value="Genomic_DNA"/>
</dbReference>
<evidence type="ECO:0000256" key="1">
    <source>
        <dbReference type="SAM" id="MobiDB-lite"/>
    </source>
</evidence>
<evidence type="ECO:0000313" key="2">
    <source>
        <dbReference type="EMBL" id="PZO81010.1"/>
    </source>
</evidence>
<reference evidence="2 3" key="1">
    <citation type="submission" date="2017-08" db="EMBL/GenBank/DDBJ databases">
        <title>Infants hospitalized years apart are colonized by the same room-sourced microbial strains.</title>
        <authorList>
            <person name="Brooks B."/>
            <person name="Olm M.R."/>
            <person name="Firek B.A."/>
            <person name="Baker R."/>
            <person name="Thomas B.C."/>
            <person name="Morowitz M.J."/>
            <person name="Banfield J.F."/>
        </authorList>
    </citation>
    <scope>NUCLEOTIDE SEQUENCE [LARGE SCALE GENOMIC DNA]</scope>
    <source>
        <strain evidence="2">S2_018_000_R3_110</strain>
    </source>
</reference>
<dbReference type="Proteomes" id="UP000248614">
    <property type="component" value="Unassembled WGS sequence"/>
</dbReference>
<organism evidence="2 3">
    <name type="scientific">Sphingomonas hengshuiensis</name>
    <dbReference type="NCBI Taxonomy" id="1609977"/>
    <lineage>
        <taxon>Bacteria</taxon>
        <taxon>Pseudomonadati</taxon>
        <taxon>Pseudomonadota</taxon>
        <taxon>Alphaproteobacteria</taxon>
        <taxon>Sphingomonadales</taxon>
        <taxon>Sphingomonadaceae</taxon>
        <taxon>Sphingomonas</taxon>
    </lineage>
</organism>
<name>A0A2W4ZFE3_9SPHN</name>
<gene>
    <name evidence="2" type="ORF">DI632_00055</name>
</gene>
<feature type="region of interest" description="Disordered" evidence="1">
    <location>
        <begin position="639"/>
        <end position="662"/>
    </location>
</feature>